<accession>A0ACC3T276</accession>
<reference evidence="2" key="1">
    <citation type="journal article" date="2024" name="Front. Bioeng. Biotechnol.">
        <title>Genome-scale model development and genomic sequencing of the oleaginous clade Lipomyces.</title>
        <authorList>
            <person name="Czajka J.J."/>
            <person name="Han Y."/>
            <person name="Kim J."/>
            <person name="Mondo S.J."/>
            <person name="Hofstad B.A."/>
            <person name="Robles A."/>
            <person name="Haridas S."/>
            <person name="Riley R."/>
            <person name="LaButti K."/>
            <person name="Pangilinan J."/>
            <person name="Andreopoulos W."/>
            <person name="Lipzen A."/>
            <person name="Yan J."/>
            <person name="Wang M."/>
            <person name="Ng V."/>
            <person name="Grigoriev I.V."/>
            <person name="Spatafora J.W."/>
            <person name="Magnuson J.K."/>
            <person name="Baker S.E."/>
            <person name="Pomraning K.R."/>
        </authorList>
    </citation>
    <scope>NUCLEOTIDE SEQUENCE [LARGE SCALE GENOMIC DNA]</scope>
    <source>
        <strain evidence="2">CBS 7786</strain>
    </source>
</reference>
<sequence>MAQSTAGRLASQPALFGDYPVRKDDIAGCVVCIVCFVVLAVTNMTIFRRNLARGHKFIPSAAMFGLCMARIVTFSMRLASTTHPTNLNVSIAASIFVAAGVVVLFVLNVLFSQRIFTAQHPSRAYVGSAFYNIMRLYYFSIIAFLIVLVVTSGVYYHTNATVMQGIAQFRKVAMVYFTVSAFMPTLIVAVAYAIPRSEQDRTWPVHYAHWIERYSGTYSSDPRKMPSAVEFYAEVPARETRIPVQVIPPSDRGARKVSLLLVIFASVLLTFATAVRTAATFVHALEIDKPWYDDRVTMYICIALVELLVEISWIVGRVDLRFYIPNNNKFWTKLAAAQGNEKLQPVGLDEEAELDTARQESGETKSLQD</sequence>
<evidence type="ECO:0000313" key="1">
    <source>
        <dbReference type="EMBL" id="KAK9237524.1"/>
    </source>
</evidence>
<keyword evidence="2" id="KW-1185">Reference proteome</keyword>
<gene>
    <name evidence="1" type="ORF">V1525DRAFT_403843</name>
</gene>
<proteinExistence type="predicted"/>
<name>A0ACC3T276_LIPKO</name>
<comment type="caution">
    <text evidence="1">The sequence shown here is derived from an EMBL/GenBank/DDBJ whole genome shotgun (WGS) entry which is preliminary data.</text>
</comment>
<evidence type="ECO:0000313" key="2">
    <source>
        <dbReference type="Proteomes" id="UP001433508"/>
    </source>
</evidence>
<dbReference type="EMBL" id="MU971368">
    <property type="protein sequence ID" value="KAK9237524.1"/>
    <property type="molecule type" value="Genomic_DNA"/>
</dbReference>
<protein>
    <submittedName>
        <fullName evidence="1">Uncharacterized protein</fullName>
    </submittedName>
</protein>
<dbReference type="Proteomes" id="UP001433508">
    <property type="component" value="Unassembled WGS sequence"/>
</dbReference>
<organism evidence="1 2">
    <name type="scientific">Lipomyces kononenkoae</name>
    <name type="common">Yeast</name>
    <dbReference type="NCBI Taxonomy" id="34357"/>
    <lineage>
        <taxon>Eukaryota</taxon>
        <taxon>Fungi</taxon>
        <taxon>Dikarya</taxon>
        <taxon>Ascomycota</taxon>
        <taxon>Saccharomycotina</taxon>
        <taxon>Lipomycetes</taxon>
        <taxon>Lipomycetales</taxon>
        <taxon>Lipomycetaceae</taxon>
        <taxon>Lipomyces</taxon>
    </lineage>
</organism>